<keyword evidence="1" id="KW-0175">Coiled coil</keyword>
<evidence type="ECO:0000313" key="4">
    <source>
        <dbReference type="Proteomes" id="UP000326565"/>
    </source>
</evidence>
<feature type="compositionally biased region" description="Polar residues" evidence="2">
    <location>
        <begin position="1314"/>
        <end position="1327"/>
    </location>
</feature>
<accession>A0A5N5X8R0</accession>
<feature type="region of interest" description="Disordered" evidence="2">
    <location>
        <begin position="1"/>
        <end position="31"/>
    </location>
</feature>
<proteinExistence type="predicted"/>
<organism evidence="3 4">
    <name type="scientific">Aspergillus leporis</name>
    <dbReference type="NCBI Taxonomy" id="41062"/>
    <lineage>
        <taxon>Eukaryota</taxon>
        <taxon>Fungi</taxon>
        <taxon>Dikarya</taxon>
        <taxon>Ascomycota</taxon>
        <taxon>Pezizomycotina</taxon>
        <taxon>Eurotiomycetes</taxon>
        <taxon>Eurotiomycetidae</taxon>
        <taxon>Eurotiales</taxon>
        <taxon>Aspergillaceae</taxon>
        <taxon>Aspergillus</taxon>
        <taxon>Aspergillus subgen. Circumdati</taxon>
    </lineage>
</organism>
<feature type="coiled-coil region" evidence="1">
    <location>
        <begin position="346"/>
        <end position="384"/>
    </location>
</feature>
<feature type="compositionally biased region" description="Polar residues" evidence="2">
    <location>
        <begin position="206"/>
        <end position="219"/>
    </location>
</feature>
<reference evidence="3 4" key="1">
    <citation type="submission" date="2019-04" db="EMBL/GenBank/DDBJ databases">
        <title>Friends and foes A comparative genomics study of 23 Aspergillus species from section Flavi.</title>
        <authorList>
            <consortium name="DOE Joint Genome Institute"/>
            <person name="Kjaerbolling I."/>
            <person name="Vesth T."/>
            <person name="Frisvad J.C."/>
            <person name="Nybo J.L."/>
            <person name="Theobald S."/>
            <person name="Kildgaard S."/>
            <person name="Isbrandt T."/>
            <person name="Kuo A."/>
            <person name="Sato A."/>
            <person name="Lyhne E.K."/>
            <person name="Kogle M.E."/>
            <person name="Wiebenga A."/>
            <person name="Kun R.S."/>
            <person name="Lubbers R.J."/>
            <person name="Makela M.R."/>
            <person name="Barry K."/>
            <person name="Chovatia M."/>
            <person name="Clum A."/>
            <person name="Daum C."/>
            <person name="Haridas S."/>
            <person name="He G."/>
            <person name="LaButti K."/>
            <person name="Lipzen A."/>
            <person name="Mondo S."/>
            <person name="Riley R."/>
            <person name="Salamov A."/>
            <person name="Simmons B.A."/>
            <person name="Magnuson J.K."/>
            <person name="Henrissat B."/>
            <person name="Mortensen U.H."/>
            <person name="Larsen T.O."/>
            <person name="Devries R.P."/>
            <person name="Grigoriev I.V."/>
            <person name="Machida M."/>
            <person name="Baker S.E."/>
            <person name="Andersen M.R."/>
        </authorList>
    </citation>
    <scope>NUCLEOTIDE SEQUENCE [LARGE SCALE GENOMIC DNA]</scope>
    <source>
        <strain evidence="3 4">CBS 151.66</strain>
    </source>
</reference>
<evidence type="ECO:0000256" key="2">
    <source>
        <dbReference type="SAM" id="MobiDB-lite"/>
    </source>
</evidence>
<feature type="compositionally biased region" description="Polar residues" evidence="2">
    <location>
        <begin position="109"/>
        <end position="122"/>
    </location>
</feature>
<feature type="coiled-coil region" evidence="1">
    <location>
        <begin position="462"/>
        <end position="496"/>
    </location>
</feature>
<dbReference type="OrthoDB" id="4201669at2759"/>
<keyword evidence="4" id="KW-1185">Reference proteome</keyword>
<feature type="compositionally biased region" description="Basic and acidic residues" evidence="2">
    <location>
        <begin position="128"/>
        <end position="142"/>
    </location>
</feature>
<feature type="compositionally biased region" description="Polar residues" evidence="2">
    <location>
        <begin position="1268"/>
        <end position="1294"/>
    </location>
</feature>
<sequence>MENQNRAPSVDDSSISPDQEKDSGMNEIGDDEVILLQMVESNNEPVSPNLKAVLGKSAESTWTTNQSHPAPSLVQHPRISGIDLSAFSFSRPAPHGKAFTLQAPAKQSSAVPAHHNSTTQDGCQGMNRESEHIAQDHRRENITSRPNKIESGGCHQSTAISPSPSQAPTLGSTAANKQTKPYVNIEYITGTDVQTSEQDQDKPATTPRSSPAINSQLLSPENERQATPKKKAGDSYFIHRRRNATQEKTNGRSLESPKQNARQWKDSYVTERPEHEDELEEGNVSLAPINNESRVMKRRRTNGRRVTSRQLASVLADSGSSGLSEEDLFQLLIGKLKAREEGEAVASSLKEQMEASISELTEENNALKARIETFSTEIQRKTSESRAFKSQVEAWKTKLGKFMYLLNELGSSYKILRGEANQLKTTRATLNKDRKEISHNIAETKGKLVQVSTVVGKSHSHLLESQALISSLEQALKNAEEKAAYVQGQLSDEKKRSAGLEMYIQDSSRLQARKIGLIRSDQLGMIQKLDSSFETVGKQVDMSQTTTQSMLREVLGECHTSVQRLSESYAQDKLDLQQCNETVQKLSSQIRGIAEELSMAIQKCSEVDGTRTQLLTEQLQSFGETVESGSVLLQQHSTIEARYISLQERLEAFLPNIDSLSSSLGFIQNKENILAQQMEQLDRRLSEVQALDTGGPTAAEIKEKLELELRIQHQATELALTEENLKGKQIENEEIKHSLLEAVSKTQETEIRANSLLLETIALRDEVKTREISIREELNRASVVARDQNRVKYEQQIHGLIREKVALQKCIGNARDELAVSQKTLTENQATYLRKQKEAECLLLEKEKQIQTLESNQTEQDASLAEKDAEIRRLREMEASIVVQQLSIQRQLEEATEKIGDFQKQLTIAKEENIASAQRSQEKLASVQNDFLKKEEECTSIRKELSAERSTSLNLETGKSKAKSEIHALLRRVQDSEHLLKKIKESVVHMDSVSPKEPFSETWNRLMVLLQSAGLKNVSESTNMTEPTDGDLVASGNASATKSVSIPSTPQGSCGTSGNDVVQTTELIYRTQSFQRSLVSSPVMKAGGHEVVTGRSPCIPDSRLSSSIVPFSNLRQQLSPAPCLISEQDTNDIAAMFIPTPEKEVIAERSTISTEHSGSCEMPTVPSGGSTPARTKGTKTESRECNPSEARIQHPQADQPTSHLPHCLEEKKSLAEMPKAVTFAAHNSSTSGEKRKASDFEDGQNQGSTSRTPLTERPVRTSRRTYSRNRQSSQKRTQEHFANQNAPQTSSNTLSCVNTEGLASVENKIAKVATSSQVGTQTRTASGYSERKTSPTSLASGSSRHSSTNGNRAIQQRWPTRGSRGGGRRTRGDRYNARFNRHA</sequence>
<evidence type="ECO:0000256" key="1">
    <source>
        <dbReference type="SAM" id="Coils"/>
    </source>
</evidence>
<name>A0A5N5X8R0_9EURO</name>
<evidence type="ECO:0000313" key="3">
    <source>
        <dbReference type="EMBL" id="KAB8076437.1"/>
    </source>
</evidence>
<gene>
    <name evidence="3" type="ORF">BDV29DRAFT_88320</name>
</gene>
<feature type="compositionally biased region" description="Polar residues" evidence="2">
    <location>
        <begin position="154"/>
        <end position="177"/>
    </location>
</feature>
<feature type="compositionally biased region" description="Basic and acidic residues" evidence="2">
    <location>
        <begin position="263"/>
        <end position="275"/>
    </location>
</feature>
<dbReference type="EMBL" id="ML732181">
    <property type="protein sequence ID" value="KAB8076437.1"/>
    <property type="molecule type" value="Genomic_DNA"/>
</dbReference>
<dbReference type="Proteomes" id="UP000326565">
    <property type="component" value="Unassembled WGS sequence"/>
</dbReference>
<feature type="coiled-coil region" evidence="1">
    <location>
        <begin position="892"/>
        <end position="937"/>
    </location>
</feature>
<feature type="region of interest" description="Disordered" evidence="2">
    <location>
        <begin position="109"/>
        <end position="177"/>
    </location>
</feature>
<feature type="region of interest" description="Disordered" evidence="2">
    <location>
        <begin position="1152"/>
        <end position="1203"/>
    </location>
</feature>
<evidence type="ECO:0008006" key="5">
    <source>
        <dbReference type="Google" id="ProtNLM"/>
    </source>
</evidence>
<feature type="region of interest" description="Disordered" evidence="2">
    <location>
        <begin position="1314"/>
        <end position="1383"/>
    </location>
</feature>
<protein>
    <recommendedName>
        <fullName evidence="5">Rootletin</fullName>
    </recommendedName>
</protein>
<feature type="compositionally biased region" description="Polar residues" evidence="2">
    <location>
        <begin position="246"/>
        <end position="262"/>
    </location>
</feature>
<feature type="compositionally biased region" description="Polar residues" evidence="2">
    <location>
        <begin position="1243"/>
        <end position="1253"/>
    </location>
</feature>
<feature type="compositionally biased region" description="Polar residues" evidence="2">
    <location>
        <begin position="1334"/>
        <end position="1358"/>
    </location>
</feature>
<feature type="region of interest" description="Disordered" evidence="2">
    <location>
        <begin position="1225"/>
        <end position="1294"/>
    </location>
</feature>
<feature type="compositionally biased region" description="Polar residues" evidence="2">
    <location>
        <begin position="1"/>
        <end position="17"/>
    </location>
</feature>
<feature type="region of interest" description="Disordered" evidence="2">
    <location>
        <begin position="189"/>
        <end position="280"/>
    </location>
</feature>